<proteinExistence type="predicted"/>
<keyword evidence="3" id="KW-1185">Reference proteome</keyword>
<dbReference type="EMBL" id="JAKWBI020000305">
    <property type="protein sequence ID" value="KAJ2896928.1"/>
    <property type="molecule type" value="Genomic_DNA"/>
</dbReference>
<reference evidence="2" key="1">
    <citation type="submission" date="2022-07" db="EMBL/GenBank/DDBJ databases">
        <title>Draft genome sequence of Zalerion maritima ATCC 34329, a (micro)plastics degrading marine fungus.</title>
        <authorList>
            <person name="Paco A."/>
            <person name="Goncalves M.F.M."/>
            <person name="Rocha-Santos T.A.P."/>
            <person name="Alves A."/>
        </authorList>
    </citation>
    <scope>NUCLEOTIDE SEQUENCE</scope>
    <source>
        <strain evidence="2">ATCC 34329</strain>
    </source>
</reference>
<dbReference type="Gene3D" id="3.40.50.150">
    <property type="entry name" value="Vaccinia Virus protein VP39"/>
    <property type="match status" value="1"/>
</dbReference>
<feature type="domain" description="Methyltransferase" evidence="1">
    <location>
        <begin position="76"/>
        <end position="177"/>
    </location>
</feature>
<accession>A0AAD5WPH2</accession>
<evidence type="ECO:0000313" key="3">
    <source>
        <dbReference type="Proteomes" id="UP001201980"/>
    </source>
</evidence>
<organism evidence="2 3">
    <name type="scientific">Zalerion maritima</name>
    <dbReference type="NCBI Taxonomy" id="339359"/>
    <lineage>
        <taxon>Eukaryota</taxon>
        <taxon>Fungi</taxon>
        <taxon>Dikarya</taxon>
        <taxon>Ascomycota</taxon>
        <taxon>Pezizomycotina</taxon>
        <taxon>Sordariomycetes</taxon>
        <taxon>Lulworthiomycetidae</taxon>
        <taxon>Lulworthiales</taxon>
        <taxon>Lulworthiaceae</taxon>
        <taxon>Zalerion</taxon>
    </lineage>
</organism>
<name>A0AAD5WPH2_9PEZI</name>
<dbReference type="Pfam" id="PF13649">
    <property type="entry name" value="Methyltransf_25"/>
    <property type="match status" value="1"/>
</dbReference>
<dbReference type="InterPro" id="IPR041698">
    <property type="entry name" value="Methyltransf_25"/>
</dbReference>
<sequence>MSSANTNTNATPPSNEAMENMRTWMSESNRSGTPSSAADQMKFRVEMSTAIMMPAALRVVELLGITSPSPPPFSLLDAACGPGVVADALYRSVSRDSLDKSKILCGEISEDLVSVTNDRAEKEGWTAVRAELLDGRNTGGKVGDEEMNFVTCNMGMHVIDDPDAALRDIHRVLKPRGLFSFSTMHATSQGWVPILRAALLEISPRLTLPDPLPMQLHGQGRWGDGEWVSSHLPTMGFETLGMEVLKHKTQIDGAETYLTAFSPVVRWIWGMLGEEARGSDEFGFDKLKGLFEDKVREMGERRRKDGKEGWELEWTILIGMGRKV</sequence>
<protein>
    <recommendedName>
        <fullName evidence="1">Methyltransferase domain-containing protein</fullName>
    </recommendedName>
</protein>
<evidence type="ECO:0000259" key="1">
    <source>
        <dbReference type="Pfam" id="PF13649"/>
    </source>
</evidence>
<gene>
    <name evidence="2" type="ORF">MKZ38_005105</name>
</gene>
<dbReference type="AlphaFoldDB" id="A0AAD5WPH2"/>
<dbReference type="CDD" id="cd02440">
    <property type="entry name" value="AdoMet_MTases"/>
    <property type="match status" value="1"/>
</dbReference>
<dbReference type="SUPFAM" id="SSF53335">
    <property type="entry name" value="S-adenosyl-L-methionine-dependent methyltransferases"/>
    <property type="match status" value="1"/>
</dbReference>
<dbReference type="Proteomes" id="UP001201980">
    <property type="component" value="Unassembled WGS sequence"/>
</dbReference>
<comment type="caution">
    <text evidence="2">The sequence shown here is derived from an EMBL/GenBank/DDBJ whole genome shotgun (WGS) entry which is preliminary data.</text>
</comment>
<dbReference type="InterPro" id="IPR029063">
    <property type="entry name" value="SAM-dependent_MTases_sf"/>
</dbReference>
<evidence type="ECO:0000313" key="2">
    <source>
        <dbReference type="EMBL" id="KAJ2896928.1"/>
    </source>
</evidence>